<evidence type="ECO:0000256" key="4">
    <source>
        <dbReference type="SAM" id="MobiDB-lite"/>
    </source>
</evidence>
<dbReference type="PANTHER" id="PTHR22746">
    <property type="entry name" value="RAB6A-GEF COMPLEX PARTNER PROTEIN 1"/>
    <property type="match status" value="1"/>
</dbReference>
<dbReference type="OrthoDB" id="67540at2759"/>
<name>A0A2T7NPW0_POMCA</name>
<dbReference type="GO" id="GO:0042147">
    <property type="term" value="P:retrograde transport, endosome to Golgi"/>
    <property type="evidence" value="ECO:0007669"/>
    <property type="project" value="TreeGrafter"/>
</dbReference>
<accession>A0A2T7NPW0</accession>
<evidence type="ECO:0000313" key="7">
    <source>
        <dbReference type="Proteomes" id="UP000245119"/>
    </source>
</evidence>
<dbReference type="GO" id="GO:0005829">
    <property type="term" value="C:cytosol"/>
    <property type="evidence" value="ECO:0007669"/>
    <property type="project" value="TreeGrafter"/>
</dbReference>
<evidence type="ECO:0000259" key="5">
    <source>
        <dbReference type="Pfam" id="PF07064"/>
    </source>
</evidence>
<evidence type="ECO:0000256" key="3">
    <source>
        <dbReference type="ARBA" id="ARBA00029879"/>
    </source>
</evidence>
<evidence type="ECO:0000256" key="2">
    <source>
        <dbReference type="ARBA" id="ARBA00023136"/>
    </source>
</evidence>
<sequence>MKSREPEDDEHPGFFNMTCDIQRVVIFGNEGHQSDGGHPAMEKKMIADEISSRSTSKNCVVFIRKELDISVPNHHCLYVQQEGRVMPTPRHNINGILDSDSIPAYKLTVVSHIVLTDSISCFLSVRDELVVATKDGNLNRLRWNGNRNDKATLHLCDIPVSSDLQQFRASKLSDYGYTLDMEYSPTLGGYSMILSSGKAVFVIPPSTRTEKKTAHGVWAQEVTNATCVSVNHRYRLIAIGTKSRTNEHKLYPPPVMTMEWGLEGYHLWAVTIELCEEAASKESSSRNREAAENGTKGAHHCQCEMLQFQFLKSALTVNPCMSNHEHVFLQGEDKLYMSTGDTIWRGSGHTSYWGGNSYSNGSQPYIGNKQWQIIPISHSYLASNWPIRYSAVDRAGQCVAVAGKTGFAHYALFNRKWKLFGNETQERDMVVSGGITWWKDFLCLACFNIPGQRDEVRCYPRGCKLDNTFAQTCRVPSPVLLLNTFRDLLIIFCADSHVIIFSLERKNTQPNPSVLITKVQEVSVSSFIPHPLCVAGVFLTSLTSESGSKVQHTSREAESLLLNVSGKLLMFQRDRSGPQIRDTNDDRKIRSQPFCPPSVVATSVENLWTTTRANLGKLQLMDALWLGCGAHGMKVWLPLFPRNEGKAHNFMSKRIMLPFRVDIYPLAVLFEDAVILGAACDAVTYNVTSPGNRLECEMPFCTVERTSQIYLHHILRQLLRRNLGVNALELARSCTELSYFPHVLELLLHEVLEAEATSKEPIPDPLLPRVVAFIQEFPEYLQTIVHCARKTEVALWPYLFSTVGNPKDLFEECLINNNLTTAATYLIILQNLEKPIVSRQHATLLLDSALNNCCWDLCRDLVRFLKAIDPSDVDTPQTANAFHRLSTSVSYPNPNYPSPPLSPSDDPNAFSYSNVSNVGRMRTSSIALGAGEQQGRETPRTKEKVKHTMSDSLISAGKRLALQKQGEPTADQVFIDMILNRHARKLLAANQLRTLGFFAANMEDFHFVSWLKRERVRSAKVEDFVMGLCDLHQQFHWPFPILSPSAFHQLRQNLAASSSSLNSTSVLDEDFLSPMADTSEEEANTLATLEGTLPSHHGTLLASVGTLRHQPSEALLSASTSDDIFLKPQVTKTEDSSIATLEVSDSSSLLGDYELINDMVLGNDLQITHDLEQMSQEVANKGPQHQNWNLRDYLLQIMLEAGCLEWALIIAVVLRDSLAVVRTVNTASMTDTPLDMVARMREGLSYLELWADTECMGYKPFLRTIKGQRAALAKLVEQTPPSLQLEVSGSSSPASFLSVEEGNLSPTVQSIHTELDSATMDSVESMKDDKATDCTLS</sequence>
<feature type="region of interest" description="Disordered" evidence="4">
    <location>
        <begin position="1318"/>
        <end position="1337"/>
    </location>
</feature>
<comment type="subcellular location">
    <subcellularLocation>
        <location evidence="1">Membrane</location>
    </subcellularLocation>
</comment>
<evidence type="ECO:0000256" key="1">
    <source>
        <dbReference type="ARBA" id="ARBA00004370"/>
    </source>
</evidence>
<comment type="caution">
    <text evidence="6">The sequence shown here is derived from an EMBL/GenBank/DDBJ whole genome shotgun (WGS) entry which is preliminary data.</text>
</comment>
<dbReference type="GO" id="GO:0034066">
    <property type="term" value="C:Ric1-Rgp1 guanyl-nucleotide exchange factor complex"/>
    <property type="evidence" value="ECO:0007669"/>
    <property type="project" value="InterPro"/>
</dbReference>
<evidence type="ECO:0000313" key="6">
    <source>
        <dbReference type="EMBL" id="PVD23209.1"/>
    </source>
</evidence>
<dbReference type="PANTHER" id="PTHR22746:SF10">
    <property type="entry name" value="GUANINE NUCLEOTIDE EXCHANGE FACTOR SUBUNIT RIC1"/>
    <property type="match status" value="1"/>
</dbReference>
<dbReference type="Pfam" id="PF07064">
    <property type="entry name" value="RIC1"/>
    <property type="match status" value="1"/>
</dbReference>
<dbReference type="Proteomes" id="UP000245119">
    <property type="component" value="Linkage Group LG10"/>
</dbReference>
<dbReference type="InterPro" id="IPR009771">
    <property type="entry name" value="RIC1_C"/>
</dbReference>
<keyword evidence="7" id="KW-1185">Reference proteome</keyword>
<organism evidence="6 7">
    <name type="scientific">Pomacea canaliculata</name>
    <name type="common">Golden apple snail</name>
    <dbReference type="NCBI Taxonomy" id="400727"/>
    <lineage>
        <taxon>Eukaryota</taxon>
        <taxon>Metazoa</taxon>
        <taxon>Spiralia</taxon>
        <taxon>Lophotrochozoa</taxon>
        <taxon>Mollusca</taxon>
        <taxon>Gastropoda</taxon>
        <taxon>Caenogastropoda</taxon>
        <taxon>Architaenioglossa</taxon>
        <taxon>Ampullarioidea</taxon>
        <taxon>Ampullariidae</taxon>
        <taxon>Pomacea</taxon>
    </lineage>
</organism>
<gene>
    <name evidence="6" type="ORF">C0Q70_16472</name>
</gene>
<dbReference type="GO" id="GO:0006886">
    <property type="term" value="P:intracellular protein transport"/>
    <property type="evidence" value="ECO:0007669"/>
    <property type="project" value="InterPro"/>
</dbReference>
<feature type="compositionally biased region" description="Basic and acidic residues" evidence="4">
    <location>
        <begin position="1324"/>
        <end position="1337"/>
    </location>
</feature>
<reference evidence="6 7" key="1">
    <citation type="submission" date="2018-04" db="EMBL/GenBank/DDBJ databases">
        <title>The genome of golden apple snail Pomacea canaliculata provides insight into stress tolerance and invasive adaptation.</title>
        <authorList>
            <person name="Liu C."/>
            <person name="Liu B."/>
            <person name="Ren Y."/>
            <person name="Zhang Y."/>
            <person name="Wang H."/>
            <person name="Li S."/>
            <person name="Jiang F."/>
            <person name="Yin L."/>
            <person name="Zhang G."/>
            <person name="Qian W."/>
            <person name="Fan W."/>
        </authorList>
    </citation>
    <scope>NUCLEOTIDE SEQUENCE [LARGE SCALE GENOMIC DNA]</scope>
    <source>
        <strain evidence="6">SZHN2017</strain>
        <tissue evidence="6">Muscle</tissue>
    </source>
</reference>
<proteinExistence type="predicted"/>
<keyword evidence="2" id="KW-0472">Membrane</keyword>
<dbReference type="STRING" id="400727.A0A2T7NPW0"/>
<feature type="domain" description="RIC1 C-terminal alpha solenoid region" evidence="5">
    <location>
        <begin position="712"/>
        <end position="879"/>
    </location>
</feature>
<dbReference type="GO" id="GO:0000139">
    <property type="term" value="C:Golgi membrane"/>
    <property type="evidence" value="ECO:0007669"/>
    <property type="project" value="TreeGrafter"/>
</dbReference>
<dbReference type="EMBL" id="PZQS01000010">
    <property type="protein sequence ID" value="PVD23209.1"/>
    <property type="molecule type" value="Genomic_DNA"/>
</dbReference>
<protein>
    <recommendedName>
        <fullName evidence="3">Protein RIC1 homolog</fullName>
    </recommendedName>
</protein>
<dbReference type="Pfam" id="PF25440">
    <property type="entry name" value="Beta-prop_RIC1_2nd"/>
    <property type="match status" value="1"/>
</dbReference>
<dbReference type="InterPro" id="IPR040096">
    <property type="entry name" value="Ric1"/>
</dbReference>